<name>A0A9W6BL21_9CHLO</name>
<evidence type="ECO:0008006" key="4">
    <source>
        <dbReference type="Google" id="ProtNLM"/>
    </source>
</evidence>
<accession>A0A9W6BL21</accession>
<comment type="caution">
    <text evidence="2">The sequence shown here is derived from an EMBL/GenBank/DDBJ whole genome shotgun (WGS) entry which is preliminary data.</text>
</comment>
<dbReference type="AlphaFoldDB" id="A0A9W6BL21"/>
<dbReference type="Gene3D" id="3.90.950.20">
    <property type="entry name" value="CinA-like"/>
    <property type="match status" value="1"/>
</dbReference>
<dbReference type="GO" id="GO:0000309">
    <property type="term" value="F:nicotinamide-nucleotide adenylyltransferase activity"/>
    <property type="evidence" value="ECO:0007669"/>
    <property type="project" value="TreeGrafter"/>
</dbReference>
<dbReference type="GO" id="GO:0016887">
    <property type="term" value="F:ATP hydrolysis activity"/>
    <property type="evidence" value="ECO:0007669"/>
    <property type="project" value="TreeGrafter"/>
</dbReference>
<dbReference type="Proteomes" id="UP001165080">
    <property type="component" value="Unassembled WGS sequence"/>
</dbReference>
<keyword evidence="3" id="KW-1185">Reference proteome</keyword>
<feature type="compositionally biased region" description="Low complexity" evidence="1">
    <location>
        <begin position="259"/>
        <end position="275"/>
    </location>
</feature>
<dbReference type="PANTHER" id="PTHR31285:SF0">
    <property type="entry name" value="NICOTINAMIDE MONONUCLEOTIDE ADENYLYLTRANSFERASE"/>
    <property type="match status" value="1"/>
</dbReference>
<dbReference type="GO" id="GO:0005737">
    <property type="term" value="C:cytoplasm"/>
    <property type="evidence" value="ECO:0007669"/>
    <property type="project" value="TreeGrafter"/>
</dbReference>
<dbReference type="SUPFAM" id="SSF52374">
    <property type="entry name" value="Nucleotidylyl transferase"/>
    <property type="match status" value="1"/>
</dbReference>
<evidence type="ECO:0000313" key="2">
    <source>
        <dbReference type="EMBL" id="GLC53361.1"/>
    </source>
</evidence>
<dbReference type="InterPro" id="IPR036653">
    <property type="entry name" value="CinA-like_C"/>
</dbReference>
<proteinExistence type="predicted"/>
<gene>
    <name evidence="2" type="primary">PLESTMB000110</name>
    <name evidence="2" type="ORF">PLESTB_000736400</name>
</gene>
<protein>
    <recommendedName>
        <fullName evidence="4">Cytidyltransferase-like domain-containing protein</fullName>
    </recommendedName>
</protein>
<dbReference type="EMBL" id="BRXU01000007">
    <property type="protein sequence ID" value="GLC53361.1"/>
    <property type="molecule type" value="Genomic_DNA"/>
</dbReference>
<feature type="region of interest" description="Disordered" evidence="1">
    <location>
        <begin position="246"/>
        <end position="275"/>
    </location>
</feature>
<dbReference type="OrthoDB" id="5591297at2759"/>
<dbReference type="Gene3D" id="3.40.50.620">
    <property type="entry name" value="HUPs"/>
    <property type="match status" value="1"/>
</dbReference>
<evidence type="ECO:0000313" key="3">
    <source>
        <dbReference type="Proteomes" id="UP001165080"/>
    </source>
</evidence>
<reference evidence="2 3" key="1">
    <citation type="journal article" date="2023" name="Commun. Biol.">
        <title>Reorganization of the ancestral sex-determining regions during the evolution of trioecy in Pleodorina starrii.</title>
        <authorList>
            <person name="Takahashi K."/>
            <person name="Suzuki S."/>
            <person name="Kawai-Toyooka H."/>
            <person name="Yamamoto K."/>
            <person name="Hamaji T."/>
            <person name="Ootsuki R."/>
            <person name="Yamaguchi H."/>
            <person name="Kawachi M."/>
            <person name="Higashiyama T."/>
            <person name="Nozaki H."/>
        </authorList>
    </citation>
    <scope>NUCLEOTIDE SEQUENCE [LARGE SCALE GENOMIC DNA]</scope>
    <source>
        <strain evidence="2 3">NIES-4479</strain>
    </source>
</reference>
<dbReference type="SUPFAM" id="SSF142433">
    <property type="entry name" value="CinA-like"/>
    <property type="match status" value="1"/>
</dbReference>
<dbReference type="GO" id="GO:0005634">
    <property type="term" value="C:nucleus"/>
    <property type="evidence" value="ECO:0007669"/>
    <property type="project" value="TreeGrafter"/>
</dbReference>
<sequence length="517" mass="54592">MPRALILAIGRTAGRPIRFCSSSFCNFSITVLKGIARMLHVKAPVRGLGWVHRGTQARTATLNRVSSSHVHELAPDVEAVIRNIHSNATKAVVYATGGAVQSISWLLAVPGASATVLEAAVPYARDSLVSILGQEPEQFCSAATAAAMAETAYRRAADLSPFGSSVVGLGATCSLATVDVKRGDHRAYVAVHSGGGSRCMALTLAKGARSRVGEDDLVSRLLVKMLADASGADSTPLQLPLISPDATAAAAPSPPTPDPAAVASTNASSTASPRGSAPAAAVSAVQPCDVLHDTWRAAADPVQRLLRGEVRCVEFCGREVTVDAPRRGRGRVYLPGSFNPLHEGHRELLAAAVRASAASCPGGGPVEGAFELTVQNPDKGLLSEDEVRRRVSQFFDLGLPLLITRAPLFTNKADLLPGGRFVVGYDTAARLVMPKYYGNSYTQMLLDFARLRQHGCSFVVAGRKDSSSGAFMSLDDVEMPPELADLFPVVLREGDFRLDISSTELRQRALAQHAQQA</sequence>
<evidence type="ECO:0000256" key="1">
    <source>
        <dbReference type="SAM" id="MobiDB-lite"/>
    </source>
</evidence>
<organism evidence="2 3">
    <name type="scientific">Pleodorina starrii</name>
    <dbReference type="NCBI Taxonomy" id="330485"/>
    <lineage>
        <taxon>Eukaryota</taxon>
        <taxon>Viridiplantae</taxon>
        <taxon>Chlorophyta</taxon>
        <taxon>core chlorophytes</taxon>
        <taxon>Chlorophyceae</taxon>
        <taxon>CS clade</taxon>
        <taxon>Chlamydomonadales</taxon>
        <taxon>Volvocaceae</taxon>
        <taxon>Pleodorina</taxon>
    </lineage>
</organism>
<dbReference type="InterPro" id="IPR014729">
    <property type="entry name" value="Rossmann-like_a/b/a_fold"/>
</dbReference>
<dbReference type="PANTHER" id="PTHR31285">
    <property type="entry name" value="NICOTINAMIDE MONONUCLEOTIDE ADENYLYLTRANSFERASE"/>
    <property type="match status" value="1"/>
</dbReference>